<dbReference type="Gramene" id="PGSC0003DMT400027465">
    <property type="protein sequence ID" value="PGSC0003DMT400027465"/>
    <property type="gene ID" value="PGSC0003DMG400010593"/>
</dbReference>
<dbReference type="SUPFAM" id="SSF48239">
    <property type="entry name" value="Terpenoid cyclases/Protein prenyltransferases"/>
    <property type="match status" value="1"/>
</dbReference>
<dbReference type="InterPro" id="IPR036965">
    <property type="entry name" value="Terpene_synth_N_sf"/>
</dbReference>
<dbReference type="Proteomes" id="UP000011115">
    <property type="component" value="Unassembled WGS sequence"/>
</dbReference>
<dbReference type="GO" id="GO:0010333">
    <property type="term" value="F:terpene synthase activity"/>
    <property type="evidence" value="ECO:0007669"/>
    <property type="project" value="InterPro"/>
</dbReference>
<dbReference type="Gene3D" id="1.50.10.130">
    <property type="entry name" value="Terpene synthase, N-terminal domain"/>
    <property type="match status" value="1"/>
</dbReference>
<dbReference type="InterPro" id="IPR008930">
    <property type="entry name" value="Terpenoid_cyclase/PrenylTrfase"/>
</dbReference>
<dbReference type="HOGENOM" id="CLU_2531902_0_0_1"/>
<name>M1APQ5_SOLTU</name>
<dbReference type="InParanoid" id="M1APQ5"/>
<dbReference type="AlphaFoldDB" id="M1APQ5"/>
<dbReference type="PaxDb" id="4113-PGSC0003DMT400027465"/>
<reference evidence="2" key="1">
    <citation type="journal article" date="2011" name="Nature">
        <title>Genome sequence and analysis of the tuber crop potato.</title>
        <authorList>
            <consortium name="The Potato Genome Sequencing Consortium"/>
        </authorList>
    </citation>
    <scope>NUCLEOTIDE SEQUENCE [LARGE SCALE GENOMIC DNA]</scope>
    <source>
        <strain evidence="2">cv. DM1-3 516 R44</strain>
    </source>
</reference>
<protein>
    <submittedName>
        <fullName evidence="1">Sesquiterpene synthase</fullName>
    </submittedName>
</protein>
<proteinExistence type="predicted"/>
<accession>M1APQ5</accession>
<organism evidence="1 2">
    <name type="scientific">Solanum tuberosum</name>
    <name type="common">Potato</name>
    <dbReference type="NCBI Taxonomy" id="4113"/>
    <lineage>
        <taxon>Eukaryota</taxon>
        <taxon>Viridiplantae</taxon>
        <taxon>Streptophyta</taxon>
        <taxon>Embryophyta</taxon>
        <taxon>Tracheophyta</taxon>
        <taxon>Spermatophyta</taxon>
        <taxon>Magnoliopsida</taxon>
        <taxon>eudicotyledons</taxon>
        <taxon>Gunneridae</taxon>
        <taxon>Pentapetalae</taxon>
        <taxon>asterids</taxon>
        <taxon>lamiids</taxon>
        <taxon>Solanales</taxon>
        <taxon>Solanaceae</taxon>
        <taxon>Solanoideae</taxon>
        <taxon>Solaneae</taxon>
        <taxon>Solanum</taxon>
    </lineage>
</organism>
<dbReference type="EnsemblPlants" id="PGSC0003DMT400027465">
    <property type="protein sequence ID" value="PGSC0003DMT400027465"/>
    <property type="gene ID" value="PGSC0003DMG400010593"/>
</dbReference>
<keyword evidence="2" id="KW-1185">Reference proteome</keyword>
<reference evidence="1" key="2">
    <citation type="submission" date="2015-06" db="UniProtKB">
        <authorList>
            <consortium name="EnsemblPlants"/>
        </authorList>
    </citation>
    <scope>IDENTIFICATION</scope>
    <source>
        <strain evidence="1">DM1-3 516 R44</strain>
    </source>
</reference>
<evidence type="ECO:0000313" key="2">
    <source>
        <dbReference type="Proteomes" id="UP000011115"/>
    </source>
</evidence>
<sequence length="84" mass="9312">MLVISPSKSLQKLELINTIQLLGYEEWIGECSNLHAVALSFQLLRQQGFYVSSGTKLAVYMPYLATASLLGLGDEATDEAFDWI</sequence>
<evidence type="ECO:0000313" key="1">
    <source>
        <dbReference type="EnsemblPlants" id="PGSC0003DMT400027465"/>
    </source>
</evidence>